<evidence type="ECO:0000313" key="11">
    <source>
        <dbReference type="EMBL" id="EKD24878.1"/>
    </source>
</evidence>
<evidence type="ECO:0000256" key="5">
    <source>
        <dbReference type="ARBA" id="ARBA00022932"/>
    </source>
</evidence>
<evidence type="ECO:0000256" key="3">
    <source>
        <dbReference type="ARBA" id="ARBA00022695"/>
    </source>
</evidence>
<dbReference type="Gene3D" id="1.10.150.870">
    <property type="match status" value="1"/>
</dbReference>
<organism evidence="11">
    <name type="scientific">uncultured bacterium</name>
    <name type="common">gcode 4</name>
    <dbReference type="NCBI Taxonomy" id="1234023"/>
    <lineage>
        <taxon>Bacteria</taxon>
        <taxon>environmental samples</taxon>
    </lineage>
</organism>
<feature type="domain" description="Bacterial DNA polymerase III alpha subunit NTPase" evidence="8">
    <location>
        <begin position="91"/>
        <end position="331"/>
    </location>
</feature>
<dbReference type="InterPro" id="IPR041931">
    <property type="entry name" value="DNA_pol3_alpha_thumb_dom"/>
</dbReference>
<dbReference type="PANTHER" id="PTHR32294:SF0">
    <property type="entry name" value="DNA POLYMERASE III SUBUNIT ALPHA"/>
    <property type="match status" value="1"/>
</dbReference>
<dbReference type="GO" id="GO:0008408">
    <property type="term" value="F:3'-5' exonuclease activity"/>
    <property type="evidence" value="ECO:0007669"/>
    <property type="project" value="InterPro"/>
</dbReference>
<dbReference type="NCBIfam" id="TIGR00594">
    <property type="entry name" value="polc"/>
    <property type="match status" value="1"/>
</dbReference>
<feature type="domain" description="DNA polymerase helix-hairpin-helix motif" evidence="9">
    <location>
        <begin position="610"/>
        <end position="693"/>
    </location>
</feature>
<evidence type="ECO:0000256" key="6">
    <source>
        <dbReference type="ARBA" id="ARBA00049244"/>
    </source>
</evidence>
<keyword evidence="4" id="KW-0235">DNA replication</keyword>
<comment type="catalytic activity">
    <reaction evidence="6">
        <text>DNA(n) + a 2'-deoxyribonucleoside 5'-triphosphate = DNA(n+1) + diphosphate</text>
        <dbReference type="Rhea" id="RHEA:22508"/>
        <dbReference type="Rhea" id="RHEA-COMP:17339"/>
        <dbReference type="Rhea" id="RHEA-COMP:17340"/>
        <dbReference type="ChEBI" id="CHEBI:33019"/>
        <dbReference type="ChEBI" id="CHEBI:61560"/>
        <dbReference type="ChEBI" id="CHEBI:173112"/>
        <dbReference type="EC" id="2.7.7.7"/>
    </reaction>
</comment>
<dbReference type="Gene3D" id="1.10.10.1600">
    <property type="entry name" value="Bacterial DNA polymerase III alpha subunit, thumb domain"/>
    <property type="match status" value="1"/>
</dbReference>
<dbReference type="Pfam" id="PF17657">
    <property type="entry name" value="DNA_pol3_finger"/>
    <property type="match status" value="1"/>
</dbReference>
<comment type="caution">
    <text evidence="11">The sequence shown here is derived from an EMBL/GenBank/DDBJ whole genome shotgun (WGS) entry which is preliminary data.</text>
</comment>
<dbReference type="InterPro" id="IPR011708">
    <property type="entry name" value="DNA_pol3_alpha_NTPase_dom"/>
</dbReference>
<proteinExistence type="predicted"/>
<feature type="domain" description="DNA polymerase III alpha subunit finger" evidence="10">
    <location>
        <begin position="334"/>
        <end position="458"/>
    </location>
</feature>
<gene>
    <name evidence="11" type="ORF">ACD_80C00145G0012</name>
</gene>
<dbReference type="InterPro" id="IPR029460">
    <property type="entry name" value="DNAPol_HHH"/>
</dbReference>
<evidence type="ECO:0000256" key="7">
    <source>
        <dbReference type="SAM" id="MobiDB-lite"/>
    </source>
</evidence>
<dbReference type="PANTHER" id="PTHR32294">
    <property type="entry name" value="DNA POLYMERASE III SUBUNIT ALPHA"/>
    <property type="match status" value="1"/>
</dbReference>
<dbReference type="Pfam" id="PF07733">
    <property type="entry name" value="DNA_pol3_alpha"/>
    <property type="match status" value="1"/>
</dbReference>
<reference evidence="11" key="1">
    <citation type="journal article" date="2012" name="Science">
        <title>Fermentation, hydrogen, and sulfur metabolism in multiple uncultivated bacterial phyla.</title>
        <authorList>
            <person name="Wrighton K.C."/>
            <person name="Thomas B.C."/>
            <person name="Sharon I."/>
            <person name="Miller C.S."/>
            <person name="Castelle C.J."/>
            <person name="VerBerkmoes N.C."/>
            <person name="Wilkins M.J."/>
            <person name="Hettich R.L."/>
            <person name="Lipton M.S."/>
            <person name="Williams K.H."/>
            <person name="Long P.E."/>
            <person name="Banfield J.F."/>
        </authorList>
    </citation>
    <scope>NUCLEOTIDE SEQUENCE [LARGE SCALE GENOMIC DNA]</scope>
</reference>
<keyword evidence="3" id="KW-0548">Nucleotidyltransferase</keyword>
<evidence type="ECO:0000259" key="8">
    <source>
        <dbReference type="Pfam" id="PF07733"/>
    </source>
</evidence>
<sequence>MHIHEFELRYRAYKWLNHKFDLGWDQETILEMTKISDQWVLSKPVQEIEPKELHEITLKTYTEYKKQYLENNRDKWIVPVGGQKWFWNLGEYINRLEYELKVINEMWFNSYFLIVADFVRWAKKNMIVVGPGRGSGAWSILAWVTRITDIDPLQFWLLFERFLNPARVSMPDFDIDFEDTQREKVIQYVTQKYGQDQVSSIWTYMQMASKAAFKDVARVLGVPFEKSNQISALMPDKMSLLKAVGSPEATEELKALYEWDAKVKQAAELSEKLEWNMRQLGMHACGIIIAPDKITKYSPVQYIKDNESTIVSQYDWPTLETIWLLKMDFLGLRNLSVIKNCIKIIQKKHEKEHKELPEMFSRFFEDTSFQPPLEDPFTFQKVFQTGNTTGIFQFESTWMRKFLIKLKTDSVNDLVAMNALYRPGPMEFIPSYIARKNGEEPISYMSPELREILVKKYGEEETDKENIKLVEDLAPIMNLTYGIAVYQEQLMFLVQSMAWFSLAEADLLRRWIGKKKIEIIEQIKKDFTKKCKEYREYKKETAIYIYEKMIEPAAAYSFNKSHSVCYAMIAYQNAYLKAYYPVEFYASLIRSVEEDTDELSVYISEAQNQGITVLAPHTNHSFNHVAAIWNEIRLWFLCIKGLWFEIGETIQKERQTNGSYKSLEDFIKRCAPIINKKSVEWLIKAWAFDEFGDRGVLLANSETILEWAKRSKDSGGWLFGMMEMSTKITLKPWLITTMMERLMMEYDVFKVFVSGNPLDGLYTYIKRYNFISQFKEKENFWSLIIVGYIKNIQRAKKKWFFIQIEDISGSTEIFVRELLDFKKFDILMITGFKWRSISIEKIVKMSRDHLLKQAGSKYDPEMTVVKAKSLRMHSAAEVQSWGEKKSEETAAEEISSTSPHTQTTFTLPDSAQKINELITLVQTHKGDQEITISNKKFLLNEEGIQKAHALLNK</sequence>
<evidence type="ECO:0000256" key="4">
    <source>
        <dbReference type="ARBA" id="ARBA00022705"/>
    </source>
</evidence>
<evidence type="ECO:0000256" key="2">
    <source>
        <dbReference type="ARBA" id="ARBA00022679"/>
    </source>
</evidence>
<evidence type="ECO:0000259" key="9">
    <source>
        <dbReference type="Pfam" id="PF14579"/>
    </source>
</evidence>
<keyword evidence="2" id="KW-0808">Transferase</keyword>
<dbReference type="GO" id="GO:0003887">
    <property type="term" value="F:DNA-directed DNA polymerase activity"/>
    <property type="evidence" value="ECO:0007669"/>
    <property type="project" value="UniProtKB-KW"/>
</dbReference>
<dbReference type="InterPro" id="IPR004805">
    <property type="entry name" value="DnaE2/DnaE/PolC"/>
</dbReference>
<dbReference type="EMBL" id="AMFJ01036152">
    <property type="protein sequence ID" value="EKD24878.1"/>
    <property type="molecule type" value="Genomic_DNA"/>
</dbReference>
<evidence type="ECO:0000256" key="1">
    <source>
        <dbReference type="ARBA" id="ARBA00012417"/>
    </source>
</evidence>
<dbReference type="EC" id="2.7.7.7" evidence="1"/>
<dbReference type="InterPro" id="IPR040982">
    <property type="entry name" value="DNA_pol3_finger"/>
</dbReference>
<dbReference type="Pfam" id="PF14579">
    <property type="entry name" value="HHH_6"/>
    <property type="match status" value="1"/>
</dbReference>
<protein>
    <recommendedName>
        <fullName evidence="1">DNA-directed DNA polymerase</fullName>
        <ecNumber evidence="1">2.7.7.7</ecNumber>
    </recommendedName>
</protein>
<name>K1XWT5_9BACT</name>
<accession>K1XWT5</accession>
<feature type="region of interest" description="Disordered" evidence="7">
    <location>
        <begin position="881"/>
        <end position="905"/>
    </location>
</feature>
<dbReference type="GO" id="GO:0006260">
    <property type="term" value="P:DNA replication"/>
    <property type="evidence" value="ECO:0007669"/>
    <property type="project" value="UniProtKB-KW"/>
</dbReference>
<keyword evidence="5" id="KW-0239">DNA-directed DNA polymerase</keyword>
<evidence type="ECO:0000259" key="10">
    <source>
        <dbReference type="Pfam" id="PF17657"/>
    </source>
</evidence>
<dbReference type="AlphaFoldDB" id="K1XWT5"/>